<gene>
    <name evidence="6" type="ordered locus">SVEN_7294</name>
</gene>
<dbReference type="KEGG" id="sve:SVEN_7294"/>
<dbReference type="InterPro" id="IPR000847">
    <property type="entry name" value="LysR_HTH_N"/>
</dbReference>
<proteinExistence type="inferred from homology"/>
<dbReference type="Proteomes" id="UP000006854">
    <property type="component" value="Chromosome"/>
</dbReference>
<keyword evidence="4" id="KW-0804">Transcription</keyword>
<keyword evidence="3" id="KW-0238">DNA-binding</keyword>
<protein>
    <submittedName>
        <fullName evidence="6">LysR-family transcriptional regulatory protein</fullName>
    </submittedName>
</protein>
<reference evidence="6 7" key="1">
    <citation type="journal article" date="2011" name="BMC Genomics">
        <title>Genome-wide analysis of the role of GlnR in Streptomyces venezuelae provides new insights into global nitrogen regulation in actinomycetes.</title>
        <authorList>
            <person name="Pullan S.T."/>
            <person name="Bibb M.J."/>
            <person name="Merrick M."/>
        </authorList>
    </citation>
    <scope>NUCLEOTIDE SEQUENCE [LARGE SCALE GENOMIC DNA]</scope>
    <source>
        <strain evidence="6">ATCC 10712</strain>
    </source>
</reference>
<feature type="domain" description="HTH lysR-type" evidence="5">
    <location>
        <begin position="25"/>
        <end position="77"/>
    </location>
</feature>
<dbReference type="Gene3D" id="1.10.10.10">
    <property type="entry name" value="Winged helix-like DNA-binding domain superfamily/Winged helix DNA-binding domain"/>
    <property type="match status" value="1"/>
</dbReference>
<dbReference type="HOGENOM" id="CLU_039613_6_4_11"/>
<dbReference type="EMBL" id="FR845719">
    <property type="protein sequence ID" value="CCA60580.1"/>
    <property type="molecule type" value="Genomic_DNA"/>
</dbReference>
<dbReference type="GO" id="GO:0003700">
    <property type="term" value="F:DNA-binding transcription factor activity"/>
    <property type="evidence" value="ECO:0007669"/>
    <property type="project" value="InterPro"/>
</dbReference>
<dbReference type="PANTHER" id="PTHR30346">
    <property type="entry name" value="TRANSCRIPTIONAL DUAL REGULATOR HCAR-RELATED"/>
    <property type="match status" value="1"/>
</dbReference>
<keyword evidence="2" id="KW-0805">Transcription regulation</keyword>
<evidence type="ECO:0000313" key="6">
    <source>
        <dbReference type="EMBL" id="CCA60580.1"/>
    </source>
</evidence>
<dbReference type="InterPro" id="IPR036388">
    <property type="entry name" value="WH-like_DNA-bd_sf"/>
</dbReference>
<dbReference type="PROSITE" id="PS50931">
    <property type="entry name" value="HTH_LYSR"/>
    <property type="match status" value="1"/>
</dbReference>
<dbReference type="Pfam" id="PF00126">
    <property type="entry name" value="HTH_1"/>
    <property type="match status" value="1"/>
</dbReference>
<evidence type="ECO:0000313" key="7">
    <source>
        <dbReference type="Proteomes" id="UP000006854"/>
    </source>
</evidence>
<dbReference type="GO" id="GO:0032993">
    <property type="term" value="C:protein-DNA complex"/>
    <property type="evidence" value="ECO:0007669"/>
    <property type="project" value="TreeGrafter"/>
</dbReference>
<dbReference type="InterPro" id="IPR005119">
    <property type="entry name" value="LysR_subst-bd"/>
</dbReference>
<evidence type="ECO:0000256" key="2">
    <source>
        <dbReference type="ARBA" id="ARBA00023015"/>
    </source>
</evidence>
<comment type="similarity">
    <text evidence="1">Belongs to the LysR transcriptional regulatory family.</text>
</comment>
<dbReference type="Pfam" id="PF03466">
    <property type="entry name" value="LysR_substrate"/>
    <property type="match status" value="1"/>
</dbReference>
<dbReference type="eggNOG" id="COG0583">
    <property type="taxonomic scope" value="Bacteria"/>
</dbReference>
<dbReference type="SUPFAM" id="SSF46785">
    <property type="entry name" value="Winged helix' DNA-binding domain"/>
    <property type="match status" value="1"/>
</dbReference>
<accession>F2R1R3</accession>
<sequence length="311" mass="33484">MKPALSHAQRSASRRRGPVLERYELETFLTLAEELHFGRTGERLGVSTGRVSQTVKKLERRFGTPLFVRTSRRVALTPVGRRLHEDLLPAYELMRAALERATEAGRGIHGRLRTGFGTPWGGELLTAAADTLTARHPGCEITVREVPLDGGVRLLQDGSLDLQLTAFPVREPDLTTGPVVLRDARVLLLPAAHPLAARASLGPEDLAGLPLITTEGANPRHWIDHHYPRRTPSGAVVGRGPVAATWQEVLSHVTAGRGAAPGAARGARYHPRPGIAYVPLHGVPPLEYGLVWPTAADSALLRAFVAAIGTA</sequence>
<dbReference type="STRING" id="953739.SVEN_7294"/>
<name>F2R1R3_STRVP</name>
<evidence type="ECO:0000256" key="1">
    <source>
        <dbReference type="ARBA" id="ARBA00009437"/>
    </source>
</evidence>
<evidence type="ECO:0000259" key="5">
    <source>
        <dbReference type="PROSITE" id="PS50931"/>
    </source>
</evidence>
<dbReference type="GO" id="GO:0003677">
    <property type="term" value="F:DNA binding"/>
    <property type="evidence" value="ECO:0007669"/>
    <property type="project" value="UniProtKB-KW"/>
</dbReference>
<dbReference type="PATRIC" id="fig|953739.5.peg.2522"/>
<keyword evidence="7" id="KW-1185">Reference proteome</keyword>
<organism evidence="6 7">
    <name type="scientific">Streptomyces venezuelae (strain ATCC 10712 / CBS 650.69 / DSM 40230 / JCM 4526 / NBRC 13096 / PD 04745)</name>
    <dbReference type="NCBI Taxonomy" id="953739"/>
    <lineage>
        <taxon>Bacteria</taxon>
        <taxon>Bacillati</taxon>
        <taxon>Actinomycetota</taxon>
        <taxon>Actinomycetes</taxon>
        <taxon>Kitasatosporales</taxon>
        <taxon>Streptomycetaceae</taxon>
        <taxon>Streptomyces</taxon>
    </lineage>
</organism>
<dbReference type="Gene3D" id="3.40.190.10">
    <property type="entry name" value="Periplasmic binding protein-like II"/>
    <property type="match status" value="2"/>
</dbReference>
<dbReference type="AlphaFoldDB" id="F2R1R3"/>
<dbReference type="InterPro" id="IPR036390">
    <property type="entry name" value="WH_DNA-bd_sf"/>
</dbReference>
<dbReference type="PANTHER" id="PTHR30346:SF0">
    <property type="entry name" value="HCA OPERON TRANSCRIPTIONAL ACTIVATOR HCAR"/>
    <property type="match status" value="1"/>
</dbReference>
<evidence type="ECO:0000256" key="4">
    <source>
        <dbReference type="ARBA" id="ARBA00023163"/>
    </source>
</evidence>
<evidence type="ECO:0000256" key="3">
    <source>
        <dbReference type="ARBA" id="ARBA00023125"/>
    </source>
</evidence>
<dbReference type="SUPFAM" id="SSF53850">
    <property type="entry name" value="Periplasmic binding protein-like II"/>
    <property type="match status" value="1"/>
</dbReference>